<reference evidence="7 8" key="1">
    <citation type="submission" date="2017-09" db="EMBL/GenBank/DDBJ databases">
        <title>Depth-based differentiation of microbial function through sediment-hosted aquifers and enrichment of novel symbionts in the deep terrestrial subsurface.</title>
        <authorList>
            <person name="Probst A.J."/>
            <person name="Ladd B."/>
            <person name="Jarett J.K."/>
            <person name="Geller-Mcgrath D.E."/>
            <person name="Sieber C.M."/>
            <person name="Emerson J.B."/>
            <person name="Anantharaman K."/>
            <person name="Thomas B.C."/>
            <person name="Malmstrom R."/>
            <person name="Stieglmeier M."/>
            <person name="Klingl A."/>
            <person name="Woyke T."/>
            <person name="Ryan C.M."/>
            <person name="Banfield J.F."/>
        </authorList>
    </citation>
    <scope>NUCLEOTIDE SEQUENCE [LARGE SCALE GENOMIC DNA]</scope>
    <source>
        <strain evidence="7">CG11_big_fil_rev_8_21_14_0_20_43_7</strain>
    </source>
</reference>
<dbReference type="GO" id="GO:0005737">
    <property type="term" value="C:cytoplasm"/>
    <property type="evidence" value="ECO:0007669"/>
    <property type="project" value="TreeGrafter"/>
</dbReference>
<evidence type="ECO:0000256" key="3">
    <source>
        <dbReference type="ARBA" id="ARBA00022840"/>
    </source>
</evidence>
<keyword evidence="2" id="KW-0547">Nucleotide-binding</keyword>
<dbReference type="PROSITE" id="PS51903">
    <property type="entry name" value="CLP_R"/>
    <property type="match status" value="1"/>
</dbReference>
<evidence type="ECO:0000256" key="4">
    <source>
        <dbReference type="ARBA" id="ARBA00023186"/>
    </source>
</evidence>
<dbReference type="PANTHER" id="PTHR11638:SF175">
    <property type="entry name" value="ATP-DEPENDENT CLP PROTEASE, ATP-BINDING SUBUNIT CLPC"/>
    <property type="match status" value="1"/>
</dbReference>
<dbReference type="GO" id="GO:0006508">
    <property type="term" value="P:proteolysis"/>
    <property type="evidence" value="ECO:0007669"/>
    <property type="project" value="UniProtKB-KW"/>
</dbReference>
<keyword evidence="4" id="KW-0143">Chaperone</keyword>
<keyword evidence="3 7" id="KW-0067">ATP-binding</keyword>
<dbReference type="Pfam" id="PF02861">
    <property type="entry name" value="Clp_N"/>
    <property type="match status" value="1"/>
</dbReference>
<dbReference type="SUPFAM" id="SSF52540">
    <property type="entry name" value="P-loop containing nucleoside triphosphate hydrolases"/>
    <property type="match status" value="2"/>
</dbReference>
<dbReference type="SUPFAM" id="SSF81923">
    <property type="entry name" value="Double Clp-N motif"/>
    <property type="match status" value="1"/>
</dbReference>
<comment type="caution">
    <text evidence="7">The sequence shown here is derived from an EMBL/GenBank/DDBJ whole genome shotgun (WGS) entry which is preliminary data.</text>
</comment>
<dbReference type="InterPro" id="IPR018368">
    <property type="entry name" value="ClpA/B_CS1"/>
</dbReference>
<dbReference type="InterPro" id="IPR004176">
    <property type="entry name" value="Clp_R_N"/>
</dbReference>
<dbReference type="GO" id="GO:0005524">
    <property type="term" value="F:ATP binding"/>
    <property type="evidence" value="ECO:0007669"/>
    <property type="project" value="UniProtKB-KW"/>
</dbReference>
<dbReference type="InterPro" id="IPR036628">
    <property type="entry name" value="Clp_N_dom_sf"/>
</dbReference>
<dbReference type="PROSITE" id="PS00870">
    <property type="entry name" value="CLPAB_1"/>
    <property type="match status" value="1"/>
</dbReference>
<accession>A0A2H0N289</accession>
<sequence>MNPETLLDRLSSHLKNVVARAISLASSLGCAHVAPIHLLSALIHEQGCMATTLLCAEGVDSAYLDTYVQTLQGDIWLGDHLDRGTVTLPSLDTDARKTLEKAMLLAYECNAQFVGTEHLLYALMEIENVHIDRIVKKWNIHRQSIKEHIEHIIETTAQFPDVEDIPDALEALGTPLYGDNPPLPLSKALPKRLPKTGHRVEERPSTLDLFTTDLTSKDIQKNIDPVIGREEEIDRLINILVRRTKNNPVLIGEPGVGKTAIVEGLAKRITEGTIPDILKNKRILSLDLSLLVAGTIYRGEFESRLKQLIEEVQADNRMILFIDEIHMIIGAGSNQGTMDAANILKPALARGQLRCIGATTIDEYKKYISTDPALERRFQSIDVDEPTPEETLAILEGVKKYYEAYHCVTIPKKTITAAVTLSSKYIHDNFLPDKAIDLIDEASAAVHAKQKARPLEKKRDKLEAELTACIATKEQAIHDEKYDAAMDIKKHEQTLIESLQNIEKKLATDTSLPRERVTEQHVASIVASRLHTQPDLLLADSWKRLETISKNLRTTLFGQNTVITTVVDTIRRAELGVKKKGRPHASFLFVGPSGVGKTKLAKELARELYLTNKALIRLDM</sequence>
<dbReference type="CDD" id="cd00009">
    <property type="entry name" value="AAA"/>
    <property type="match status" value="1"/>
</dbReference>
<dbReference type="Pfam" id="PF17871">
    <property type="entry name" value="AAA_lid_9"/>
    <property type="match status" value="1"/>
</dbReference>
<evidence type="ECO:0000313" key="8">
    <source>
        <dbReference type="Proteomes" id="UP000229782"/>
    </source>
</evidence>
<dbReference type="Gene3D" id="4.10.860.10">
    <property type="entry name" value="UVR domain"/>
    <property type="match status" value="1"/>
</dbReference>
<dbReference type="InterPro" id="IPR041546">
    <property type="entry name" value="ClpA/ClpB_AAA_lid"/>
</dbReference>
<dbReference type="FunFam" id="3.40.50.300:FF:000010">
    <property type="entry name" value="Chaperone clpB 1, putative"/>
    <property type="match status" value="1"/>
</dbReference>
<dbReference type="EMBL" id="PCWM01000060">
    <property type="protein sequence ID" value="PIR03008.1"/>
    <property type="molecule type" value="Genomic_DNA"/>
</dbReference>
<dbReference type="InterPro" id="IPR050130">
    <property type="entry name" value="ClpA_ClpB"/>
</dbReference>
<evidence type="ECO:0000259" key="6">
    <source>
        <dbReference type="PROSITE" id="PS51903"/>
    </source>
</evidence>
<dbReference type="AlphaFoldDB" id="A0A2H0N289"/>
<dbReference type="SMART" id="SM00382">
    <property type="entry name" value="AAA"/>
    <property type="match status" value="1"/>
</dbReference>
<dbReference type="PANTHER" id="PTHR11638">
    <property type="entry name" value="ATP-DEPENDENT CLP PROTEASE"/>
    <property type="match status" value="1"/>
</dbReference>
<organism evidence="7 8">
    <name type="scientific">Candidatus Magasanikbacteria bacterium CG11_big_fil_rev_8_21_14_0_20_43_7</name>
    <dbReference type="NCBI Taxonomy" id="1974654"/>
    <lineage>
        <taxon>Bacteria</taxon>
        <taxon>Candidatus Magasanikiibacteriota</taxon>
    </lineage>
</organism>
<dbReference type="Gene3D" id="1.10.1780.10">
    <property type="entry name" value="Clp, N-terminal domain"/>
    <property type="match status" value="1"/>
</dbReference>
<dbReference type="Gene3D" id="1.10.8.60">
    <property type="match status" value="1"/>
</dbReference>
<feature type="non-terminal residue" evidence="7">
    <location>
        <position position="620"/>
    </location>
</feature>
<dbReference type="Gene3D" id="3.40.50.300">
    <property type="entry name" value="P-loop containing nucleotide triphosphate hydrolases"/>
    <property type="match status" value="2"/>
</dbReference>
<protein>
    <submittedName>
        <fullName evidence="7">ATP-dependent Clp protease ATP-binding subunit ClpC</fullName>
    </submittedName>
</protein>
<gene>
    <name evidence="7" type="ORF">COV60_02610</name>
</gene>
<evidence type="ECO:0000256" key="5">
    <source>
        <dbReference type="PROSITE-ProRule" id="PRU01251"/>
    </source>
</evidence>
<evidence type="ECO:0000256" key="1">
    <source>
        <dbReference type="ARBA" id="ARBA00022737"/>
    </source>
</evidence>
<evidence type="ECO:0000256" key="2">
    <source>
        <dbReference type="ARBA" id="ARBA00022741"/>
    </source>
</evidence>
<feature type="domain" description="Clp R" evidence="6">
    <location>
        <begin position="7"/>
        <end position="155"/>
    </location>
</feature>
<dbReference type="Proteomes" id="UP000229782">
    <property type="component" value="Unassembled WGS sequence"/>
</dbReference>
<keyword evidence="7" id="KW-0378">Hydrolase</keyword>
<dbReference type="GO" id="GO:0034605">
    <property type="term" value="P:cellular response to heat"/>
    <property type="evidence" value="ECO:0007669"/>
    <property type="project" value="TreeGrafter"/>
</dbReference>
<dbReference type="InterPro" id="IPR027417">
    <property type="entry name" value="P-loop_NTPase"/>
</dbReference>
<name>A0A2H0N289_9BACT</name>
<keyword evidence="7" id="KW-0645">Protease</keyword>
<dbReference type="GO" id="GO:0008233">
    <property type="term" value="F:peptidase activity"/>
    <property type="evidence" value="ECO:0007669"/>
    <property type="project" value="UniProtKB-KW"/>
</dbReference>
<evidence type="ECO:0000313" key="7">
    <source>
        <dbReference type="EMBL" id="PIR03008.1"/>
    </source>
</evidence>
<dbReference type="InterPro" id="IPR003593">
    <property type="entry name" value="AAA+_ATPase"/>
</dbReference>
<dbReference type="InterPro" id="IPR003959">
    <property type="entry name" value="ATPase_AAA_core"/>
</dbReference>
<proteinExistence type="predicted"/>
<dbReference type="GO" id="GO:0016887">
    <property type="term" value="F:ATP hydrolysis activity"/>
    <property type="evidence" value="ECO:0007669"/>
    <property type="project" value="InterPro"/>
</dbReference>
<keyword evidence="1 5" id="KW-0677">Repeat</keyword>
<dbReference type="Pfam" id="PF00004">
    <property type="entry name" value="AAA"/>
    <property type="match status" value="1"/>
</dbReference>